<dbReference type="Proteomes" id="UP001178507">
    <property type="component" value="Unassembled WGS sequence"/>
</dbReference>
<gene>
    <name evidence="1" type="ORF">EVOR1521_LOCUS14053</name>
</gene>
<protein>
    <submittedName>
        <fullName evidence="1">Uncharacterized protein</fullName>
    </submittedName>
</protein>
<feature type="non-terminal residue" evidence="1">
    <location>
        <position position="1"/>
    </location>
</feature>
<comment type="caution">
    <text evidence="1">The sequence shown here is derived from an EMBL/GenBank/DDBJ whole genome shotgun (WGS) entry which is preliminary data.</text>
</comment>
<evidence type="ECO:0000313" key="1">
    <source>
        <dbReference type="EMBL" id="CAJ1388120.1"/>
    </source>
</evidence>
<name>A0AA36IHZ1_9DINO</name>
<keyword evidence="2" id="KW-1185">Reference proteome</keyword>
<sequence length="66" mass="7540">WKVDIGGGQVVLHQREIVEEAGQYHSGVHLICCYVDVEVMAHIKKEWDATDLEWANTEKPLKFCSV</sequence>
<reference evidence="1" key="1">
    <citation type="submission" date="2023-08" db="EMBL/GenBank/DDBJ databases">
        <authorList>
            <person name="Chen Y."/>
            <person name="Shah S."/>
            <person name="Dougan E. K."/>
            <person name="Thang M."/>
            <person name="Chan C."/>
        </authorList>
    </citation>
    <scope>NUCLEOTIDE SEQUENCE</scope>
</reference>
<proteinExistence type="predicted"/>
<dbReference type="EMBL" id="CAUJNA010001638">
    <property type="protein sequence ID" value="CAJ1388120.1"/>
    <property type="molecule type" value="Genomic_DNA"/>
</dbReference>
<organism evidence="1 2">
    <name type="scientific">Effrenium voratum</name>
    <dbReference type="NCBI Taxonomy" id="2562239"/>
    <lineage>
        <taxon>Eukaryota</taxon>
        <taxon>Sar</taxon>
        <taxon>Alveolata</taxon>
        <taxon>Dinophyceae</taxon>
        <taxon>Suessiales</taxon>
        <taxon>Symbiodiniaceae</taxon>
        <taxon>Effrenium</taxon>
    </lineage>
</organism>
<evidence type="ECO:0000313" key="2">
    <source>
        <dbReference type="Proteomes" id="UP001178507"/>
    </source>
</evidence>
<accession>A0AA36IHZ1</accession>
<dbReference type="AlphaFoldDB" id="A0AA36IHZ1"/>